<dbReference type="Proteomes" id="UP000631465">
    <property type="component" value="Unassembled WGS sequence"/>
</dbReference>
<name>A0A833WGH3_9CERV</name>
<keyword evidence="3" id="KW-0677">Repeat</keyword>
<sequence length="328" mass="37395">MSAWKIISFKDDVYTLCFFLRFPQTISMCIAFSLVASMGHERGAIGDWCLAIWCLCFIVTFFMSVFEYRYYYRNFPFFWYKLPITYACYAALLCLSTSIIYPVFYVQYLPHGPSRDRAIAASAFSCIACVLYATDVAYTWKHYEFEDIPCYVLTLPGLLKILESFVACVIFVFLSNTSLYLHQPALKWCVAVYSICFVQVAVAMLLRLGGWENRLPLPLPIFHLGLSVLSVLLYVSALVLWPLYQFDEKLGGQPHWDSDMSCVGELIDYGCIWEQRLAVAVLTAINLLIYVADLVYWTRQVSVGTEHQPSTPSPLHSQDVSLQSSAVP</sequence>
<feature type="domain" description="MARVEL" evidence="10">
    <location>
        <begin position="12"/>
        <end position="144"/>
    </location>
</feature>
<keyword evidence="2 7" id="KW-0812">Transmembrane</keyword>
<evidence type="ECO:0000256" key="7">
    <source>
        <dbReference type="PROSITE-ProRule" id="PRU00581"/>
    </source>
</evidence>
<keyword evidence="12" id="KW-1185">Reference proteome</keyword>
<dbReference type="InterPro" id="IPR047123">
    <property type="entry name" value="MYADM-like"/>
</dbReference>
<comment type="similarity">
    <text evidence="6">Belongs to the MAL family.</text>
</comment>
<feature type="transmembrane region" description="Helical" evidence="9">
    <location>
        <begin position="118"/>
        <end position="138"/>
    </location>
</feature>
<dbReference type="AlphaFoldDB" id="A0A833WGH3"/>
<organism evidence="11 12">
    <name type="scientific">Cervus hanglu yarkandensis</name>
    <name type="common">Yarkand deer</name>
    <dbReference type="NCBI Taxonomy" id="84702"/>
    <lineage>
        <taxon>Eukaryota</taxon>
        <taxon>Metazoa</taxon>
        <taxon>Chordata</taxon>
        <taxon>Craniata</taxon>
        <taxon>Vertebrata</taxon>
        <taxon>Euteleostomi</taxon>
        <taxon>Mammalia</taxon>
        <taxon>Eutheria</taxon>
        <taxon>Laurasiatheria</taxon>
        <taxon>Artiodactyla</taxon>
        <taxon>Ruminantia</taxon>
        <taxon>Pecora</taxon>
        <taxon>Cervidae</taxon>
        <taxon>Cervinae</taxon>
        <taxon>Cervus</taxon>
    </lineage>
</organism>
<dbReference type="PANTHER" id="PTHR17068:SF3">
    <property type="entry name" value="MYELOID-ASSOCIATED DIFFERENTIATION MARKER"/>
    <property type="match status" value="1"/>
</dbReference>
<evidence type="ECO:0000256" key="1">
    <source>
        <dbReference type="ARBA" id="ARBA00004141"/>
    </source>
</evidence>
<protein>
    <recommendedName>
        <fullName evidence="10">MARVEL domain-containing protein</fullName>
    </recommendedName>
</protein>
<feature type="transmembrane region" description="Helical" evidence="9">
    <location>
        <begin position="13"/>
        <end position="36"/>
    </location>
</feature>
<evidence type="ECO:0000259" key="10">
    <source>
        <dbReference type="PROSITE" id="PS51225"/>
    </source>
</evidence>
<dbReference type="PROSITE" id="PS51225">
    <property type="entry name" value="MARVEL"/>
    <property type="match status" value="2"/>
</dbReference>
<feature type="transmembrane region" description="Helical" evidence="9">
    <location>
        <begin position="221"/>
        <end position="244"/>
    </location>
</feature>
<feature type="transmembrane region" description="Helical" evidence="9">
    <location>
        <begin position="277"/>
        <end position="297"/>
    </location>
</feature>
<keyword evidence="5 7" id="KW-0472">Membrane</keyword>
<comment type="subcellular location">
    <subcellularLocation>
        <location evidence="1">Membrane</location>
        <topology evidence="1">Multi-pass membrane protein</topology>
    </subcellularLocation>
</comment>
<comment type="caution">
    <text evidence="11">The sequence shown here is derived from an EMBL/GenBank/DDBJ whole genome shotgun (WGS) entry which is preliminary data.</text>
</comment>
<feature type="transmembrane region" description="Helical" evidence="9">
    <location>
        <begin position="158"/>
        <end position="181"/>
    </location>
</feature>
<evidence type="ECO:0000256" key="2">
    <source>
        <dbReference type="ARBA" id="ARBA00022692"/>
    </source>
</evidence>
<reference evidence="11 12" key="1">
    <citation type="submission" date="2019-10" db="EMBL/GenBank/DDBJ databases">
        <title>Chromosome-level genome assembly of Tarim red deer.</title>
        <authorList>
            <person name="Ba H."/>
        </authorList>
    </citation>
    <scope>NUCLEOTIDE SEQUENCE [LARGE SCALE GENOMIC DNA]</scope>
    <source>
        <strain evidence="11">CEY-2017</strain>
        <tissue evidence="11">Blood</tissue>
    </source>
</reference>
<evidence type="ECO:0000256" key="8">
    <source>
        <dbReference type="SAM" id="MobiDB-lite"/>
    </source>
</evidence>
<feature type="transmembrane region" description="Helical" evidence="9">
    <location>
        <begin position="48"/>
        <end position="72"/>
    </location>
</feature>
<dbReference type="GO" id="GO:0005886">
    <property type="term" value="C:plasma membrane"/>
    <property type="evidence" value="ECO:0007669"/>
    <property type="project" value="TreeGrafter"/>
</dbReference>
<evidence type="ECO:0000256" key="5">
    <source>
        <dbReference type="ARBA" id="ARBA00023136"/>
    </source>
</evidence>
<dbReference type="PANTHER" id="PTHR17068">
    <property type="entry name" value="MYELOID-ASSOCIATED DIFFERENTIATION MARKER MYADM FAMILY MEMBER"/>
    <property type="match status" value="1"/>
</dbReference>
<evidence type="ECO:0000256" key="3">
    <source>
        <dbReference type="ARBA" id="ARBA00022737"/>
    </source>
</evidence>
<evidence type="ECO:0000256" key="9">
    <source>
        <dbReference type="SAM" id="Phobius"/>
    </source>
</evidence>
<dbReference type="EMBL" id="WMHW01000166">
    <property type="protein sequence ID" value="KAF4008152.1"/>
    <property type="molecule type" value="Genomic_DNA"/>
</dbReference>
<evidence type="ECO:0000256" key="6">
    <source>
        <dbReference type="ARBA" id="ARBA00034721"/>
    </source>
</evidence>
<dbReference type="GO" id="GO:0005911">
    <property type="term" value="C:cell-cell junction"/>
    <property type="evidence" value="ECO:0007669"/>
    <property type="project" value="TreeGrafter"/>
</dbReference>
<evidence type="ECO:0000256" key="4">
    <source>
        <dbReference type="ARBA" id="ARBA00022989"/>
    </source>
</evidence>
<dbReference type="OrthoDB" id="9713989at2759"/>
<gene>
    <name evidence="11" type="ORF">G4228_019792</name>
</gene>
<dbReference type="InterPro" id="IPR008253">
    <property type="entry name" value="Marvel"/>
</dbReference>
<proteinExistence type="inferred from homology"/>
<dbReference type="Pfam" id="PF01284">
    <property type="entry name" value="MARVEL"/>
    <property type="match status" value="2"/>
</dbReference>
<feature type="transmembrane region" description="Helical" evidence="9">
    <location>
        <begin position="84"/>
        <end position="106"/>
    </location>
</feature>
<feature type="region of interest" description="Disordered" evidence="8">
    <location>
        <begin position="305"/>
        <end position="328"/>
    </location>
</feature>
<keyword evidence="4 9" id="KW-1133">Transmembrane helix</keyword>
<accession>A0A833WGH3</accession>
<evidence type="ECO:0000313" key="12">
    <source>
        <dbReference type="Proteomes" id="UP000631465"/>
    </source>
</evidence>
<feature type="domain" description="MARVEL" evidence="10">
    <location>
        <begin position="151"/>
        <end position="302"/>
    </location>
</feature>
<evidence type="ECO:0000313" key="11">
    <source>
        <dbReference type="EMBL" id="KAF4008152.1"/>
    </source>
</evidence>
<feature type="transmembrane region" description="Helical" evidence="9">
    <location>
        <begin position="188"/>
        <end position="209"/>
    </location>
</feature>